<organism evidence="4 5">
    <name type="scientific">Sphingobacterium haloxyli</name>
    <dbReference type="NCBI Taxonomy" id="2100533"/>
    <lineage>
        <taxon>Bacteria</taxon>
        <taxon>Pseudomonadati</taxon>
        <taxon>Bacteroidota</taxon>
        <taxon>Sphingobacteriia</taxon>
        <taxon>Sphingobacteriales</taxon>
        <taxon>Sphingobacteriaceae</taxon>
        <taxon>Sphingobacterium</taxon>
    </lineage>
</organism>
<dbReference type="SUPFAM" id="SSF53474">
    <property type="entry name" value="alpha/beta-Hydrolases"/>
    <property type="match status" value="1"/>
</dbReference>
<dbReference type="PRINTS" id="PR00793">
    <property type="entry name" value="PROAMNOPTASE"/>
</dbReference>
<evidence type="ECO:0000313" key="4">
    <source>
        <dbReference type="EMBL" id="PRD45584.1"/>
    </source>
</evidence>
<dbReference type="Gene3D" id="3.40.50.1820">
    <property type="entry name" value="alpha/beta hydrolase"/>
    <property type="match status" value="1"/>
</dbReference>
<dbReference type="AlphaFoldDB" id="A0A2S9IYH2"/>
<dbReference type="Proteomes" id="UP000239711">
    <property type="component" value="Unassembled WGS sequence"/>
</dbReference>
<dbReference type="OrthoDB" id="9796770at2"/>
<dbReference type="GO" id="GO:0008233">
    <property type="term" value="F:peptidase activity"/>
    <property type="evidence" value="ECO:0007669"/>
    <property type="project" value="InterPro"/>
</dbReference>
<keyword evidence="5" id="KW-1185">Reference proteome</keyword>
<dbReference type="InterPro" id="IPR002410">
    <property type="entry name" value="Peptidase_S33"/>
</dbReference>
<evidence type="ECO:0000256" key="2">
    <source>
        <dbReference type="ARBA" id="ARBA00022801"/>
    </source>
</evidence>
<gene>
    <name evidence="4" type="ORF">C5745_17905</name>
</gene>
<feature type="domain" description="AB hydrolase-1" evidence="3">
    <location>
        <begin position="61"/>
        <end position="174"/>
    </location>
</feature>
<accession>A0A2S9IYH2</accession>
<evidence type="ECO:0000259" key="3">
    <source>
        <dbReference type="Pfam" id="PF00561"/>
    </source>
</evidence>
<dbReference type="GO" id="GO:0016020">
    <property type="term" value="C:membrane"/>
    <property type="evidence" value="ECO:0007669"/>
    <property type="project" value="TreeGrafter"/>
</dbReference>
<protein>
    <recommendedName>
        <fullName evidence="3">AB hydrolase-1 domain-containing protein</fullName>
    </recommendedName>
</protein>
<evidence type="ECO:0000313" key="5">
    <source>
        <dbReference type="Proteomes" id="UP000239711"/>
    </source>
</evidence>
<comment type="similarity">
    <text evidence="1">Belongs to the peptidase S33 family.</text>
</comment>
<proteinExistence type="inferred from homology"/>
<dbReference type="Pfam" id="PF00561">
    <property type="entry name" value="Abhydrolase_1"/>
    <property type="match status" value="1"/>
</dbReference>
<name>A0A2S9IYH2_9SPHI</name>
<dbReference type="PANTHER" id="PTHR43798">
    <property type="entry name" value="MONOACYLGLYCEROL LIPASE"/>
    <property type="match status" value="1"/>
</dbReference>
<dbReference type="EMBL" id="PVBQ01000019">
    <property type="protein sequence ID" value="PRD45584.1"/>
    <property type="molecule type" value="Genomic_DNA"/>
</dbReference>
<dbReference type="InterPro" id="IPR029058">
    <property type="entry name" value="AB_hydrolase_fold"/>
</dbReference>
<dbReference type="RefSeq" id="WP_105718385.1">
    <property type="nucleotide sequence ID" value="NZ_PVBQ01000019.1"/>
</dbReference>
<keyword evidence="2" id="KW-0378">Hydrolase</keyword>
<reference evidence="4 5" key="1">
    <citation type="submission" date="2018-02" db="EMBL/GenBank/DDBJ databases">
        <title>The draft genome of Sphingobacterium sp. 5JN-11.</title>
        <authorList>
            <person name="Liu L."/>
            <person name="Li L."/>
            <person name="Liang L."/>
            <person name="Zhang X."/>
            <person name="Wang T."/>
        </authorList>
    </citation>
    <scope>NUCLEOTIDE SEQUENCE [LARGE SCALE GENOMIC DNA]</scope>
    <source>
        <strain evidence="4 5">5JN-11</strain>
    </source>
</reference>
<dbReference type="PANTHER" id="PTHR43798:SF33">
    <property type="entry name" value="HYDROLASE, PUTATIVE (AFU_ORTHOLOGUE AFUA_2G14860)-RELATED"/>
    <property type="match status" value="1"/>
</dbReference>
<dbReference type="GO" id="GO:0006508">
    <property type="term" value="P:proteolysis"/>
    <property type="evidence" value="ECO:0007669"/>
    <property type="project" value="InterPro"/>
</dbReference>
<evidence type="ECO:0000256" key="1">
    <source>
        <dbReference type="ARBA" id="ARBA00010088"/>
    </source>
</evidence>
<dbReference type="InterPro" id="IPR000073">
    <property type="entry name" value="AB_hydrolase_1"/>
</dbReference>
<dbReference type="InterPro" id="IPR050266">
    <property type="entry name" value="AB_hydrolase_sf"/>
</dbReference>
<comment type="caution">
    <text evidence="4">The sequence shown here is derived from an EMBL/GenBank/DDBJ whole genome shotgun (WGS) entry which is preliminary data.</text>
</comment>
<sequence>MMMKCLDLLILAIFLLFNDNLKGQTGLGSDMFDELEANAWYLPTEDGNARLYITTLGKGDTVVALHGGPGNNFNYLVDAVRGNTDSICFMLFDQRGSLYSKVPDSSVRDLSLDILVEDLETIRRETGQKKLTLFGHSFGTLLAISYYMKYPHNVRRMVLSASMPPFTPEGKTFMDLIPAIHSRLKVLRSRPAVEAVLREEGLWEEDGLSKKQLSDRFKITGLASFNMIDLRNWRSMKGGRVFFNSAVEGAIAGSIPETYDIRSSLERFPVPVFIIQGTEDYLQADEWLQLIAEADCITVHLVEHASHYIWLDRTREFNRLLRSSLRSSSQWDS</sequence>